<evidence type="ECO:0000259" key="4">
    <source>
        <dbReference type="Pfam" id="PF05698"/>
    </source>
</evidence>
<dbReference type="EMBL" id="JAGQLM010000009">
    <property type="protein sequence ID" value="MCA9374731.1"/>
    <property type="molecule type" value="Genomic_DNA"/>
</dbReference>
<keyword evidence="1" id="KW-0697">Rotamase</keyword>
<feature type="domain" description="Trigger factor ribosome-binding bacterial" evidence="3">
    <location>
        <begin position="11"/>
        <end position="149"/>
    </location>
</feature>
<dbReference type="SUPFAM" id="SSF109998">
    <property type="entry name" value="Triger factor/SurA peptide-binding domain-like"/>
    <property type="match status" value="1"/>
</dbReference>
<keyword evidence="2" id="KW-0413">Isomerase</keyword>
<reference evidence="5" key="1">
    <citation type="submission" date="2020-04" db="EMBL/GenBank/DDBJ databases">
        <authorList>
            <person name="Zhang T."/>
        </authorList>
    </citation>
    <scope>NUCLEOTIDE SEQUENCE</scope>
    <source>
        <strain evidence="5">HKST-UBA16</strain>
    </source>
</reference>
<dbReference type="SUPFAM" id="SSF102735">
    <property type="entry name" value="Trigger factor ribosome-binding domain"/>
    <property type="match status" value="1"/>
</dbReference>
<dbReference type="InterPro" id="IPR027304">
    <property type="entry name" value="Trigger_fact/SurA_dom_sf"/>
</dbReference>
<dbReference type="InterPro" id="IPR037041">
    <property type="entry name" value="Trigger_fac_C_sf"/>
</dbReference>
<protein>
    <recommendedName>
        <fullName evidence="7">PPIase</fullName>
    </recommendedName>
</protein>
<dbReference type="GO" id="GO:0003755">
    <property type="term" value="F:peptidyl-prolyl cis-trans isomerase activity"/>
    <property type="evidence" value="ECO:0007669"/>
    <property type="project" value="UniProtKB-KW"/>
</dbReference>
<dbReference type="Pfam" id="PF05697">
    <property type="entry name" value="Trigger_N"/>
    <property type="match status" value="1"/>
</dbReference>
<evidence type="ECO:0000313" key="5">
    <source>
        <dbReference type="EMBL" id="MCA9374731.1"/>
    </source>
</evidence>
<evidence type="ECO:0000259" key="3">
    <source>
        <dbReference type="Pfam" id="PF05697"/>
    </source>
</evidence>
<evidence type="ECO:0000313" key="6">
    <source>
        <dbReference type="Proteomes" id="UP000748332"/>
    </source>
</evidence>
<dbReference type="Gene3D" id="1.10.3120.10">
    <property type="entry name" value="Trigger factor, C-terminal domain"/>
    <property type="match status" value="1"/>
</dbReference>
<comment type="caution">
    <text evidence="5">The sequence shown here is derived from an EMBL/GenBank/DDBJ whole genome shotgun (WGS) entry which is preliminary data.</text>
</comment>
<evidence type="ECO:0008006" key="7">
    <source>
        <dbReference type="Google" id="ProtNLM"/>
    </source>
</evidence>
<name>A0A955KW98_9BACT</name>
<feature type="domain" description="Trigger factor C-terminal" evidence="4">
    <location>
        <begin position="181"/>
        <end position="316"/>
    </location>
</feature>
<organism evidence="5 6">
    <name type="scientific">Candidatus Dojkabacteria bacterium</name>
    <dbReference type="NCBI Taxonomy" id="2099670"/>
    <lineage>
        <taxon>Bacteria</taxon>
        <taxon>Candidatus Dojkabacteria</taxon>
    </lineage>
</organism>
<dbReference type="GO" id="GO:0006457">
    <property type="term" value="P:protein folding"/>
    <property type="evidence" value="ECO:0007669"/>
    <property type="project" value="InterPro"/>
</dbReference>
<dbReference type="GO" id="GO:0015031">
    <property type="term" value="P:protein transport"/>
    <property type="evidence" value="ECO:0007669"/>
    <property type="project" value="InterPro"/>
</dbReference>
<dbReference type="Gene3D" id="3.30.70.1050">
    <property type="entry name" value="Trigger factor ribosome-binding domain"/>
    <property type="match status" value="1"/>
</dbReference>
<evidence type="ECO:0000256" key="1">
    <source>
        <dbReference type="ARBA" id="ARBA00023110"/>
    </source>
</evidence>
<evidence type="ECO:0000256" key="2">
    <source>
        <dbReference type="ARBA" id="ARBA00023235"/>
    </source>
</evidence>
<dbReference type="Proteomes" id="UP000748332">
    <property type="component" value="Unassembled WGS sequence"/>
</dbReference>
<dbReference type="AlphaFoldDB" id="A0A955KW98"/>
<dbReference type="InterPro" id="IPR036611">
    <property type="entry name" value="Trigger_fac_ribosome-bd_sf"/>
</dbReference>
<dbReference type="InterPro" id="IPR008880">
    <property type="entry name" value="Trigger_fac_C"/>
</dbReference>
<dbReference type="Pfam" id="PF05698">
    <property type="entry name" value="Trigger_C"/>
    <property type="match status" value="1"/>
</dbReference>
<sequence>METNKFYEKVEISDQEVHLKMKIPADAFEESYNLLLKQRSQATNIKGFRKGKVPQSIVEPNLESLILTETFERIAPYYVNAAIIKESLKPIAPPEYTDLKELKRGHKIVFTVKVTTMPEFKLGSLSQIKLKKESTKALPKEIEETLNNMFESNKSKVKAKKINDSWAKEIAKLYKFEGIKTLEGLKKEVIKVIEAQKEVYSERLAIAEAIKQAVELSKIKIPLIAIEYEAKEREEAFKKDVKAMNLSIAEFCKRQGVKFDELKEMWKKDSQDALESDVLFKTYALDKKIEVTEKELEDEIAKIKKADKARYEEVHKGHNHESNFNEEAYKDENWRSQIRTFIMKQKAYKDFVEKVAKVQTSDKKAKASSKK</sequence>
<reference evidence="5" key="2">
    <citation type="journal article" date="2021" name="Microbiome">
        <title>Successional dynamics and alternative stable states in a saline activated sludge microbial community over 9 years.</title>
        <authorList>
            <person name="Wang Y."/>
            <person name="Ye J."/>
            <person name="Ju F."/>
            <person name="Liu L."/>
            <person name="Boyd J.A."/>
            <person name="Deng Y."/>
            <person name="Parks D.H."/>
            <person name="Jiang X."/>
            <person name="Yin X."/>
            <person name="Woodcroft B.J."/>
            <person name="Tyson G.W."/>
            <person name="Hugenholtz P."/>
            <person name="Polz M.F."/>
            <person name="Zhang T."/>
        </authorList>
    </citation>
    <scope>NUCLEOTIDE SEQUENCE</scope>
    <source>
        <strain evidence="5">HKST-UBA16</strain>
    </source>
</reference>
<gene>
    <name evidence="5" type="ORF">KC622_00200</name>
</gene>
<proteinExistence type="predicted"/>
<accession>A0A955KW98</accession>
<dbReference type="InterPro" id="IPR008881">
    <property type="entry name" value="Trigger_fac_ribosome-bd_bac"/>
</dbReference>